<dbReference type="OrthoDB" id="9796904at2"/>
<proteinExistence type="predicted"/>
<dbReference type="Pfam" id="PF20208">
    <property type="entry name" value="ARPP-1"/>
    <property type="match status" value="1"/>
</dbReference>
<feature type="domain" description="ARG and Rhodanese-Phosphatase-superfamily-associated" evidence="1">
    <location>
        <begin position="5"/>
        <end position="271"/>
    </location>
</feature>
<sequence length="285" mass="30213">MTLTLHIGRGTDRGALSVFPVWTDGTVPRTYSLSADTARLAEHDVEKVSSLVVTNPGDHPLLLLEGQLLQGGLQHRMLVRSTMVPASGSASLDVLCVEQGRWSGGREQRSTGDRAALAVRGAAAQGQGGVWSRVAGYDQQFGANPTQSFVEHARRADADVARLIDGLAPLDGQAGVVIGIGGQPVMMEVFDSPSTLRRQYRSILRAAALDALGNPAVRTPSRRAVRFADRANAVVRTPSARAGAGVTSTGADQYARVTTLDWQDRVVHLQATNVRHTLVQAPAAA</sequence>
<evidence type="ECO:0000313" key="3">
    <source>
        <dbReference type="Proteomes" id="UP000185663"/>
    </source>
</evidence>
<name>A0A1H1USY7_9CELL</name>
<dbReference type="AlphaFoldDB" id="A0A1H1USY7"/>
<dbReference type="InterPro" id="IPR046699">
    <property type="entry name" value="ARPP-1"/>
</dbReference>
<dbReference type="Proteomes" id="UP000185663">
    <property type="component" value="Chromosome I"/>
</dbReference>
<evidence type="ECO:0000259" key="1">
    <source>
        <dbReference type="Pfam" id="PF20208"/>
    </source>
</evidence>
<dbReference type="EMBL" id="LT629776">
    <property type="protein sequence ID" value="SDS75704.1"/>
    <property type="molecule type" value="Genomic_DNA"/>
</dbReference>
<gene>
    <name evidence="2" type="ORF">SAMN04489860_2291</name>
</gene>
<keyword evidence="3" id="KW-1185">Reference proteome</keyword>
<reference evidence="3" key="1">
    <citation type="submission" date="2016-10" db="EMBL/GenBank/DDBJ databases">
        <authorList>
            <person name="Varghese N."/>
            <person name="Submissions S."/>
        </authorList>
    </citation>
    <scope>NUCLEOTIDE SEQUENCE [LARGE SCALE GENOMIC DNA]</scope>
    <source>
        <strain evidence="3">DSM 22126</strain>
    </source>
</reference>
<organism evidence="2 3">
    <name type="scientific">Paraoerskovia marina</name>
    <dbReference type="NCBI Taxonomy" id="545619"/>
    <lineage>
        <taxon>Bacteria</taxon>
        <taxon>Bacillati</taxon>
        <taxon>Actinomycetota</taxon>
        <taxon>Actinomycetes</taxon>
        <taxon>Micrococcales</taxon>
        <taxon>Cellulomonadaceae</taxon>
        <taxon>Paraoerskovia</taxon>
    </lineage>
</organism>
<dbReference type="RefSeq" id="WP_083372573.1">
    <property type="nucleotide sequence ID" value="NZ_LT629776.1"/>
</dbReference>
<protein>
    <recommendedName>
        <fullName evidence="1">ARG and Rhodanese-Phosphatase-superfamily-associated domain-containing protein</fullName>
    </recommendedName>
</protein>
<evidence type="ECO:0000313" key="2">
    <source>
        <dbReference type="EMBL" id="SDS75704.1"/>
    </source>
</evidence>
<accession>A0A1H1USY7</accession>